<accession>A0ABR1JW16</accession>
<proteinExistence type="predicted"/>
<dbReference type="Proteomes" id="UP001498398">
    <property type="component" value="Unassembled WGS sequence"/>
</dbReference>
<name>A0ABR1JW16_9AGAR</name>
<gene>
    <name evidence="1" type="primary">HRT2_2</name>
    <name evidence="1" type="ORF">VKT23_005458</name>
</gene>
<sequence length="81" mass="9055">MQVRLPTILGKAINDVSRTLNEQHDEEVIKDLVACIECMDGLMTDLSGNAQLRPILDDGEADVALWNKEIAKYFQGSHLED</sequence>
<protein>
    <submittedName>
        <fullName evidence="1">Hairy/enhancer-of-split with YRPW motif protein 2</fullName>
    </submittedName>
</protein>
<keyword evidence="2" id="KW-1185">Reference proteome</keyword>
<evidence type="ECO:0000313" key="2">
    <source>
        <dbReference type="Proteomes" id="UP001498398"/>
    </source>
</evidence>
<dbReference type="Gene3D" id="1.20.930.60">
    <property type="match status" value="1"/>
</dbReference>
<reference evidence="1 2" key="1">
    <citation type="submission" date="2024-01" db="EMBL/GenBank/DDBJ databases">
        <title>A draft genome for the cacao thread blight pathogen Marasmiellus scandens.</title>
        <authorList>
            <person name="Baruah I.K."/>
            <person name="Leung J."/>
            <person name="Bukari Y."/>
            <person name="Amoako-Attah I."/>
            <person name="Meinhardt L.W."/>
            <person name="Bailey B.A."/>
            <person name="Cohen S.P."/>
        </authorList>
    </citation>
    <scope>NUCLEOTIDE SEQUENCE [LARGE SCALE GENOMIC DNA]</scope>
    <source>
        <strain evidence="1 2">GH-19</strain>
    </source>
</reference>
<organism evidence="1 2">
    <name type="scientific">Marasmiellus scandens</name>
    <dbReference type="NCBI Taxonomy" id="2682957"/>
    <lineage>
        <taxon>Eukaryota</taxon>
        <taxon>Fungi</taxon>
        <taxon>Dikarya</taxon>
        <taxon>Basidiomycota</taxon>
        <taxon>Agaricomycotina</taxon>
        <taxon>Agaricomycetes</taxon>
        <taxon>Agaricomycetidae</taxon>
        <taxon>Agaricales</taxon>
        <taxon>Marasmiineae</taxon>
        <taxon>Omphalotaceae</taxon>
        <taxon>Marasmiellus</taxon>
    </lineage>
</organism>
<comment type="caution">
    <text evidence="1">The sequence shown here is derived from an EMBL/GenBank/DDBJ whole genome shotgun (WGS) entry which is preliminary data.</text>
</comment>
<dbReference type="EMBL" id="JBANRG010000006">
    <property type="protein sequence ID" value="KAK7465480.1"/>
    <property type="molecule type" value="Genomic_DNA"/>
</dbReference>
<evidence type="ECO:0000313" key="1">
    <source>
        <dbReference type="EMBL" id="KAK7465480.1"/>
    </source>
</evidence>